<dbReference type="OrthoDB" id="3784263at2"/>
<evidence type="ECO:0000313" key="3">
    <source>
        <dbReference type="Proteomes" id="UP000276542"/>
    </source>
</evidence>
<evidence type="ECO:0008006" key="4">
    <source>
        <dbReference type="Google" id="ProtNLM"/>
    </source>
</evidence>
<sequence length="156" mass="17304">MRAADEFVGPVGYSGPLTWLPIALVACVIAYYVWALTHREPVEEDSDHRPFKNPVDTAKAKRLADIDRIDNAVRLGRMPVRIAFQQLSVALRGFVGDVTGLPARSMTAGELREATDSRVADAIEAMYTPEFAPDDALAEDFERSVRGARELVRTWT</sequence>
<comment type="caution">
    <text evidence="2">The sequence shown here is derived from an EMBL/GenBank/DDBJ whole genome shotgun (WGS) entry which is preliminary data.</text>
</comment>
<gene>
    <name evidence="2" type="ORF">D4739_00745</name>
</gene>
<proteinExistence type="predicted"/>
<evidence type="ECO:0000256" key="1">
    <source>
        <dbReference type="SAM" id="Phobius"/>
    </source>
</evidence>
<protein>
    <recommendedName>
        <fullName evidence="4">DUF4129 domain-containing protein</fullName>
    </recommendedName>
</protein>
<dbReference type="PROSITE" id="PS51257">
    <property type="entry name" value="PROKAR_LIPOPROTEIN"/>
    <property type="match status" value="1"/>
</dbReference>
<name>A0A3A5HA51_9ACTN</name>
<dbReference type="Proteomes" id="UP000276542">
    <property type="component" value="Unassembled WGS sequence"/>
</dbReference>
<keyword evidence="1" id="KW-0812">Transmembrane</keyword>
<dbReference type="EMBL" id="QYRP01000002">
    <property type="protein sequence ID" value="RJS44914.1"/>
    <property type="molecule type" value="Genomic_DNA"/>
</dbReference>
<organism evidence="2 3">
    <name type="scientific">Nocardioides cavernaquae</name>
    <dbReference type="NCBI Taxonomy" id="2321396"/>
    <lineage>
        <taxon>Bacteria</taxon>
        <taxon>Bacillati</taxon>
        <taxon>Actinomycetota</taxon>
        <taxon>Actinomycetes</taxon>
        <taxon>Propionibacteriales</taxon>
        <taxon>Nocardioidaceae</taxon>
        <taxon>Nocardioides</taxon>
    </lineage>
</organism>
<keyword evidence="3" id="KW-1185">Reference proteome</keyword>
<keyword evidence="1" id="KW-0472">Membrane</keyword>
<keyword evidence="1" id="KW-1133">Transmembrane helix</keyword>
<evidence type="ECO:0000313" key="2">
    <source>
        <dbReference type="EMBL" id="RJS44914.1"/>
    </source>
</evidence>
<dbReference type="RefSeq" id="WP_120058783.1">
    <property type="nucleotide sequence ID" value="NZ_QYRP01000002.1"/>
</dbReference>
<feature type="transmembrane region" description="Helical" evidence="1">
    <location>
        <begin position="17"/>
        <end position="34"/>
    </location>
</feature>
<reference evidence="3" key="1">
    <citation type="submission" date="2018-09" db="EMBL/GenBank/DDBJ databases">
        <authorList>
            <person name="Zhu H."/>
        </authorList>
    </citation>
    <scope>NUCLEOTIDE SEQUENCE [LARGE SCALE GENOMIC DNA]</scope>
    <source>
        <strain evidence="3">K1W22B-1</strain>
    </source>
</reference>
<accession>A0A3A5HA51</accession>
<dbReference type="AlphaFoldDB" id="A0A3A5HA51"/>